<evidence type="ECO:0000256" key="5">
    <source>
        <dbReference type="ARBA" id="ARBA00022729"/>
    </source>
</evidence>
<dbReference type="GO" id="GO:0030288">
    <property type="term" value="C:outer membrane-bounded periplasmic space"/>
    <property type="evidence" value="ECO:0007669"/>
    <property type="project" value="TreeGrafter"/>
</dbReference>
<name>A0AAU7LTJ1_9BURK</name>
<dbReference type="PANTHER" id="PTHR30504:SF4">
    <property type="entry name" value="GLUCANS BIOSYNTHESIS PROTEIN G"/>
    <property type="match status" value="1"/>
</dbReference>
<dbReference type="GO" id="GO:0003824">
    <property type="term" value="F:catalytic activity"/>
    <property type="evidence" value="ECO:0007669"/>
    <property type="project" value="InterPro"/>
</dbReference>
<dbReference type="InterPro" id="IPR014756">
    <property type="entry name" value="Ig_E-set"/>
</dbReference>
<protein>
    <recommendedName>
        <fullName evidence="4">Glucans biosynthesis protein G</fullName>
    </recommendedName>
</protein>
<dbReference type="Gene3D" id="2.60.40.10">
    <property type="entry name" value="Immunoglobulins"/>
    <property type="match status" value="1"/>
</dbReference>
<evidence type="ECO:0000256" key="7">
    <source>
        <dbReference type="SAM" id="SignalP"/>
    </source>
</evidence>
<proteinExistence type="inferred from homology"/>
<evidence type="ECO:0000256" key="1">
    <source>
        <dbReference type="ARBA" id="ARBA00004418"/>
    </source>
</evidence>
<keyword evidence="6" id="KW-0574">Periplasm</keyword>
<comment type="pathway">
    <text evidence="2">Glycan metabolism; osmoregulated periplasmic glucan (OPG) biosynthesis.</text>
</comment>
<organism evidence="9">
    <name type="scientific">Polaromonas hydrogenivorans</name>
    <dbReference type="NCBI Taxonomy" id="335476"/>
    <lineage>
        <taxon>Bacteria</taxon>
        <taxon>Pseudomonadati</taxon>
        <taxon>Pseudomonadota</taxon>
        <taxon>Betaproteobacteria</taxon>
        <taxon>Burkholderiales</taxon>
        <taxon>Comamonadaceae</taxon>
        <taxon>Polaromonas</taxon>
    </lineage>
</organism>
<dbReference type="PIRSF" id="PIRSF006281">
    <property type="entry name" value="MdoG"/>
    <property type="match status" value="1"/>
</dbReference>
<dbReference type="EMBL" id="CP157675">
    <property type="protein sequence ID" value="XBP71022.1"/>
    <property type="molecule type" value="Genomic_DNA"/>
</dbReference>
<dbReference type="SUPFAM" id="SSF81296">
    <property type="entry name" value="E set domains"/>
    <property type="match status" value="1"/>
</dbReference>
<dbReference type="InterPro" id="IPR014718">
    <property type="entry name" value="GH-type_carb-bd"/>
</dbReference>
<comment type="subcellular location">
    <subcellularLocation>
        <location evidence="1">Periplasm</location>
    </subcellularLocation>
</comment>
<comment type="similarity">
    <text evidence="3">Belongs to the OpgD/OpgG family.</text>
</comment>
<dbReference type="GO" id="GO:0051274">
    <property type="term" value="P:beta-glucan biosynthetic process"/>
    <property type="evidence" value="ECO:0007669"/>
    <property type="project" value="TreeGrafter"/>
</dbReference>
<dbReference type="InterPro" id="IPR014438">
    <property type="entry name" value="Glucan_biosyn_MdoG/MdoD"/>
</dbReference>
<evidence type="ECO:0000313" key="9">
    <source>
        <dbReference type="EMBL" id="XBP71022.1"/>
    </source>
</evidence>
<gene>
    <name evidence="9" type="ORF">ABLV49_04215</name>
</gene>
<dbReference type="RefSeq" id="WP_349280337.1">
    <property type="nucleotide sequence ID" value="NZ_CBCSCU010000012.1"/>
</dbReference>
<feature type="chain" id="PRO_5043997596" description="Glucans biosynthesis protein G" evidence="7">
    <location>
        <begin position="42"/>
        <end position="530"/>
    </location>
</feature>
<dbReference type="Pfam" id="PF04349">
    <property type="entry name" value="MdoG"/>
    <property type="match status" value="1"/>
</dbReference>
<keyword evidence="5 7" id="KW-0732">Signal</keyword>
<sequence length="530" mass="58660">MQAFFYRFKPAGGLPSRASWASFSALACAAVLALGSGQALAWNLEDVAKLASQRAKTPFKEASHAVPAELAKMEYDDYRDIRFKPDSTLWRADKLAYEANFFHVGRHGDSVRVNEITAAGVKRVPYDPAKFNFGKNNLSPKSWGDLGYGGVRFFSNLNSPTYKDELIVFSGASYFRALGSGQLYGLSARGLAVDTAGPKEEFPRFTDYWLEKPATEGAPLTVYALMDSERMTGAYRFDVKPGEQTVTEVHARIFMRPSDKPVTTLGLAPLTSMFFFGENQPRPGDFRPEVHDSDGLMVATGDGEWLWRPLQNPASPLVTSFSMKSLKGFGLMQRDRAFRSYEDTEARYEQRPSAWVTPLNDFGAGRVELLQFATPDETHDNVAAYWVPEKMPAVGQPLDLAYQIAWQGKTQQLPPNGWVTQSRRGIGYSKPGADALGQQVQFVIDFAGPALDALPEGAKVEAITTASANARVVESLAYRNPATGAWRMTLRVERLKPANAAEPVQPIELRAFLQHNNQTLSETWTNLITN</sequence>
<dbReference type="PROSITE" id="PS51257">
    <property type="entry name" value="PROKAR_LIPOPROTEIN"/>
    <property type="match status" value="1"/>
</dbReference>
<evidence type="ECO:0000256" key="4">
    <source>
        <dbReference type="ARBA" id="ARBA00015376"/>
    </source>
</evidence>
<evidence type="ECO:0000256" key="2">
    <source>
        <dbReference type="ARBA" id="ARBA00005001"/>
    </source>
</evidence>
<dbReference type="InterPro" id="IPR007444">
    <property type="entry name" value="Glucan_biosyn_MdoG_C"/>
</dbReference>
<dbReference type="Gene3D" id="2.70.98.10">
    <property type="match status" value="1"/>
</dbReference>
<dbReference type="FunFam" id="2.70.98.10:FF:000001">
    <property type="entry name" value="Glucans biosynthesis protein G"/>
    <property type="match status" value="1"/>
</dbReference>
<dbReference type="AlphaFoldDB" id="A0AAU7LTJ1"/>
<dbReference type="PANTHER" id="PTHR30504">
    <property type="entry name" value="GLUCANS BIOSYNTHESIS PROTEIN"/>
    <property type="match status" value="1"/>
</dbReference>
<feature type="domain" description="Glucan biosynthesis periplasmic MdoG C-terminal" evidence="8">
    <location>
        <begin position="44"/>
        <end position="525"/>
    </location>
</feature>
<accession>A0AAU7LTJ1</accession>
<dbReference type="InterPro" id="IPR011013">
    <property type="entry name" value="Gal_mutarotase_sf_dom"/>
</dbReference>
<reference evidence="9" key="1">
    <citation type="submission" date="2024-05" db="EMBL/GenBank/DDBJ databases">
        <authorList>
            <person name="Bunk B."/>
            <person name="Swiderski J."/>
            <person name="Sproer C."/>
            <person name="Thiel V."/>
        </authorList>
    </citation>
    <scope>NUCLEOTIDE SEQUENCE</scope>
    <source>
        <strain evidence="9">DSM 17735</strain>
    </source>
</reference>
<evidence type="ECO:0000256" key="6">
    <source>
        <dbReference type="ARBA" id="ARBA00022764"/>
    </source>
</evidence>
<dbReference type="SUPFAM" id="SSF74650">
    <property type="entry name" value="Galactose mutarotase-like"/>
    <property type="match status" value="1"/>
</dbReference>
<evidence type="ECO:0000259" key="8">
    <source>
        <dbReference type="Pfam" id="PF04349"/>
    </source>
</evidence>
<dbReference type="InterPro" id="IPR013783">
    <property type="entry name" value="Ig-like_fold"/>
</dbReference>
<evidence type="ECO:0000256" key="3">
    <source>
        <dbReference type="ARBA" id="ARBA00009284"/>
    </source>
</evidence>
<feature type="signal peptide" evidence="7">
    <location>
        <begin position="1"/>
        <end position="41"/>
    </location>
</feature>
<dbReference type="GO" id="GO:0030246">
    <property type="term" value="F:carbohydrate binding"/>
    <property type="evidence" value="ECO:0007669"/>
    <property type="project" value="InterPro"/>
</dbReference>